<feature type="non-terminal residue" evidence="2">
    <location>
        <position position="1"/>
    </location>
</feature>
<keyword evidence="2" id="KW-0645">Protease</keyword>
<dbReference type="GO" id="GO:0008658">
    <property type="term" value="F:penicillin binding"/>
    <property type="evidence" value="ECO:0007669"/>
    <property type="project" value="InterPro"/>
</dbReference>
<dbReference type="GO" id="GO:0009002">
    <property type="term" value="F:serine-type D-Ala-D-Ala carboxypeptidase activity"/>
    <property type="evidence" value="ECO:0007669"/>
    <property type="project" value="UniProtKB-EC"/>
</dbReference>
<gene>
    <name evidence="2" type="ORF">MNBD_ALPHA05-1201</name>
</gene>
<name>A0A3B0T7S4_9ZZZZ</name>
<keyword evidence="2" id="KW-0121">Carboxypeptidase</keyword>
<dbReference type="InterPro" id="IPR050515">
    <property type="entry name" value="Beta-lactam/transpept"/>
</dbReference>
<dbReference type="PANTHER" id="PTHR30627">
    <property type="entry name" value="PEPTIDOGLYCAN D,D-TRANSPEPTIDASE"/>
    <property type="match status" value="1"/>
</dbReference>
<dbReference type="Gene3D" id="3.40.710.10">
    <property type="entry name" value="DD-peptidase/beta-lactamase superfamily"/>
    <property type="match status" value="1"/>
</dbReference>
<reference evidence="2" key="1">
    <citation type="submission" date="2018-06" db="EMBL/GenBank/DDBJ databases">
        <authorList>
            <person name="Zhirakovskaya E."/>
        </authorList>
    </citation>
    <scope>NUCLEOTIDE SEQUENCE</scope>
</reference>
<dbReference type="SUPFAM" id="SSF56601">
    <property type="entry name" value="beta-lactamase/transpeptidase-like"/>
    <property type="match status" value="1"/>
</dbReference>
<sequence>FAGQPENQPWFQGETLSVIIGQGYVTSTPLQLCVMAARIASGRAVRPRLVRAVGDLVLPEPSAPLIDVDHDYLNVVRAGMNAVTNEYGTASRSRLEDPNWQLAGKTGTSQVYRITTEDRAKGLAKPEDLPWERRDHALFVCYMPYENPRYACSVVIEHGIGGARAAGPKAREIMRAVAAKNPAARMPIDPRTLVQRATAKREG</sequence>
<dbReference type="Pfam" id="PF00905">
    <property type="entry name" value="Transpeptidase"/>
    <property type="match status" value="1"/>
</dbReference>
<keyword evidence="2" id="KW-0378">Hydrolase</keyword>
<dbReference type="GO" id="GO:0005886">
    <property type="term" value="C:plasma membrane"/>
    <property type="evidence" value="ECO:0007669"/>
    <property type="project" value="TreeGrafter"/>
</dbReference>
<dbReference type="AlphaFoldDB" id="A0A3B0T7S4"/>
<dbReference type="PANTHER" id="PTHR30627:SF2">
    <property type="entry name" value="PEPTIDOGLYCAN D,D-TRANSPEPTIDASE MRDA"/>
    <property type="match status" value="1"/>
</dbReference>
<protein>
    <submittedName>
        <fullName evidence="2">Peptidoglycan D,D-transpeptidase MrdA</fullName>
        <ecNumber evidence="2">3.4.16.4</ecNumber>
    </submittedName>
</protein>
<dbReference type="EC" id="3.4.16.4" evidence="2"/>
<dbReference type="EMBL" id="UOEH01000650">
    <property type="protein sequence ID" value="VAW08309.1"/>
    <property type="molecule type" value="Genomic_DNA"/>
</dbReference>
<dbReference type="GO" id="GO:0071555">
    <property type="term" value="P:cell wall organization"/>
    <property type="evidence" value="ECO:0007669"/>
    <property type="project" value="TreeGrafter"/>
</dbReference>
<dbReference type="InterPro" id="IPR001460">
    <property type="entry name" value="PCN-bd_Tpept"/>
</dbReference>
<evidence type="ECO:0000313" key="2">
    <source>
        <dbReference type="EMBL" id="VAW08309.1"/>
    </source>
</evidence>
<evidence type="ECO:0000259" key="1">
    <source>
        <dbReference type="Pfam" id="PF00905"/>
    </source>
</evidence>
<organism evidence="2">
    <name type="scientific">hydrothermal vent metagenome</name>
    <dbReference type="NCBI Taxonomy" id="652676"/>
    <lineage>
        <taxon>unclassified sequences</taxon>
        <taxon>metagenomes</taxon>
        <taxon>ecological metagenomes</taxon>
    </lineage>
</organism>
<feature type="domain" description="Penicillin-binding protein transpeptidase" evidence="1">
    <location>
        <begin position="3"/>
        <end position="174"/>
    </location>
</feature>
<accession>A0A3B0T7S4</accession>
<proteinExistence type="predicted"/>
<dbReference type="GO" id="GO:0071972">
    <property type="term" value="F:peptidoglycan L,D-transpeptidase activity"/>
    <property type="evidence" value="ECO:0007669"/>
    <property type="project" value="TreeGrafter"/>
</dbReference>
<dbReference type="InterPro" id="IPR012338">
    <property type="entry name" value="Beta-lactam/transpept-like"/>
</dbReference>